<dbReference type="EMBL" id="QGKY02000164">
    <property type="protein sequence ID" value="KAF2592475.1"/>
    <property type="molecule type" value="Genomic_DNA"/>
</dbReference>
<sequence length="79" mass="8377">MRTLPLVSRRIQAAPQLVWSLNHETPMLHLRKSGGGAIHGAAVTCPDVGASGVFSLGKLTSNHIVASSSALLRIFEEDT</sequence>
<gene>
    <name evidence="1" type="ORF">F2Q70_00043982</name>
</gene>
<accession>A0A8S9KDI1</accession>
<protein>
    <submittedName>
        <fullName evidence="1">Uncharacterized protein</fullName>
    </submittedName>
</protein>
<proteinExistence type="predicted"/>
<reference evidence="1" key="1">
    <citation type="submission" date="2019-12" db="EMBL/GenBank/DDBJ databases">
        <title>Genome sequencing and annotation of Brassica cretica.</title>
        <authorList>
            <person name="Studholme D.J."/>
            <person name="Sarris P.F."/>
        </authorList>
    </citation>
    <scope>NUCLEOTIDE SEQUENCE</scope>
    <source>
        <strain evidence="1">PFS-102/07</strain>
        <tissue evidence="1">Leaf</tissue>
    </source>
</reference>
<dbReference type="AlphaFoldDB" id="A0A8S9KDI1"/>
<evidence type="ECO:0000313" key="1">
    <source>
        <dbReference type="EMBL" id="KAF2592475.1"/>
    </source>
</evidence>
<comment type="caution">
    <text evidence="1">The sequence shown here is derived from an EMBL/GenBank/DDBJ whole genome shotgun (WGS) entry which is preliminary data.</text>
</comment>
<organism evidence="1">
    <name type="scientific">Brassica cretica</name>
    <name type="common">Mustard</name>
    <dbReference type="NCBI Taxonomy" id="69181"/>
    <lineage>
        <taxon>Eukaryota</taxon>
        <taxon>Viridiplantae</taxon>
        <taxon>Streptophyta</taxon>
        <taxon>Embryophyta</taxon>
        <taxon>Tracheophyta</taxon>
        <taxon>Spermatophyta</taxon>
        <taxon>Magnoliopsida</taxon>
        <taxon>eudicotyledons</taxon>
        <taxon>Gunneridae</taxon>
        <taxon>Pentapetalae</taxon>
        <taxon>rosids</taxon>
        <taxon>malvids</taxon>
        <taxon>Brassicales</taxon>
        <taxon>Brassicaceae</taxon>
        <taxon>Brassiceae</taxon>
        <taxon>Brassica</taxon>
    </lineage>
</organism>
<name>A0A8S9KDI1_BRACR</name>